<name>A0ABS5TGM6_9ACTN</name>
<keyword evidence="3" id="KW-1185">Reference proteome</keyword>
<dbReference type="Pfam" id="PF10282">
    <property type="entry name" value="Lactonase"/>
    <property type="match status" value="1"/>
</dbReference>
<evidence type="ECO:0000313" key="3">
    <source>
        <dbReference type="Proteomes" id="UP001197247"/>
    </source>
</evidence>
<dbReference type="InterPro" id="IPR019405">
    <property type="entry name" value="Lactonase_7-beta_prop"/>
</dbReference>
<gene>
    <name evidence="2" type="ORF">KIH74_15030</name>
</gene>
<dbReference type="Proteomes" id="UP001197247">
    <property type="component" value="Unassembled WGS sequence"/>
</dbReference>
<proteinExistence type="inferred from homology"/>
<dbReference type="PANTHER" id="PTHR30344">
    <property type="entry name" value="6-PHOSPHOGLUCONOLACTONASE-RELATED"/>
    <property type="match status" value="1"/>
</dbReference>
<reference evidence="2 3" key="1">
    <citation type="submission" date="2021-05" db="EMBL/GenBank/DDBJ databases">
        <title>Kineosporia and Streptomyces sp. nov. two new marine actinobacteria isolated from Coral.</title>
        <authorList>
            <person name="Buangrab K."/>
            <person name="Sutthacheep M."/>
            <person name="Yeemin T."/>
            <person name="Harunari E."/>
            <person name="Igarashi Y."/>
            <person name="Kanchanasin P."/>
            <person name="Tanasupawat S."/>
            <person name="Phongsopitanun W."/>
        </authorList>
    </citation>
    <scope>NUCLEOTIDE SEQUENCE [LARGE SCALE GENOMIC DNA]</scope>
    <source>
        <strain evidence="2 3">J2-2</strain>
    </source>
</reference>
<dbReference type="RefSeq" id="WP_214156541.1">
    <property type="nucleotide sequence ID" value="NZ_JAHBAY010000005.1"/>
</dbReference>
<sequence>MKSPKNESLSRRLCVFVGSYADGPGGGSGGVSLYEVSPGGRDLTLCSHLDEPRQAGFLVYAPTLWTLFAVDERKTDGRGPVQSPAAVHAIRVEPTTRTMKPLNLLSTVGPFPTYLSVAPGRHLLVSANHGSFEHVEHVVAGPHGGWDVEYLYDDSTVVTYGLGADGSVESIQDVQILREGGTDPNSSPQAGGHAQAAAHAHCAVIDPSGRYVVVCDKGSDTVTVYELGPKLRPVSTYRFAPQTAPRHLAFDPLSDRAYLTCELSSELVSLAFDASQGVFTFLGRCSSVAEGFTALNEPAEVRVHPGGSFVYVNNRGEDTLAWFEAGTDGSLRRTGSVPLAPSVHPGLAARSFAIDPTGSLLLLADRPGNVVRSYEIDHNTGTLAHLADTAVADPAYLEFAEFPS</sequence>
<dbReference type="SUPFAM" id="SSF50974">
    <property type="entry name" value="Nitrous oxide reductase, N-terminal domain"/>
    <property type="match status" value="1"/>
</dbReference>
<dbReference type="Gene3D" id="2.130.10.10">
    <property type="entry name" value="YVTN repeat-like/Quinoprotein amine dehydrogenase"/>
    <property type="match status" value="1"/>
</dbReference>
<accession>A0ABS5TGM6</accession>
<evidence type="ECO:0000256" key="1">
    <source>
        <dbReference type="ARBA" id="ARBA00005564"/>
    </source>
</evidence>
<dbReference type="InterPro" id="IPR011045">
    <property type="entry name" value="N2O_reductase_N"/>
</dbReference>
<dbReference type="PANTHER" id="PTHR30344:SF1">
    <property type="entry name" value="6-PHOSPHOGLUCONOLACTONASE"/>
    <property type="match status" value="1"/>
</dbReference>
<dbReference type="InterPro" id="IPR015943">
    <property type="entry name" value="WD40/YVTN_repeat-like_dom_sf"/>
</dbReference>
<organism evidence="2 3">
    <name type="scientific">Kineosporia corallincola</name>
    <dbReference type="NCBI Taxonomy" id="2835133"/>
    <lineage>
        <taxon>Bacteria</taxon>
        <taxon>Bacillati</taxon>
        <taxon>Actinomycetota</taxon>
        <taxon>Actinomycetes</taxon>
        <taxon>Kineosporiales</taxon>
        <taxon>Kineosporiaceae</taxon>
        <taxon>Kineosporia</taxon>
    </lineage>
</organism>
<protein>
    <submittedName>
        <fullName evidence="2">Beta-propeller fold lactonase family protein</fullName>
    </submittedName>
</protein>
<dbReference type="InterPro" id="IPR050282">
    <property type="entry name" value="Cycloisomerase_2"/>
</dbReference>
<dbReference type="EMBL" id="JAHBAY010000005">
    <property type="protein sequence ID" value="MBT0770253.1"/>
    <property type="molecule type" value="Genomic_DNA"/>
</dbReference>
<comment type="similarity">
    <text evidence="1">Belongs to the cycloisomerase 2 family.</text>
</comment>
<evidence type="ECO:0000313" key="2">
    <source>
        <dbReference type="EMBL" id="MBT0770253.1"/>
    </source>
</evidence>
<comment type="caution">
    <text evidence="2">The sequence shown here is derived from an EMBL/GenBank/DDBJ whole genome shotgun (WGS) entry which is preliminary data.</text>
</comment>